<dbReference type="InterPro" id="IPR052300">
    <property type="entry name" value="Adhesion_Centrosome_assoc"/>
</dbReference>
<keyword evidence="8" id="KW-0206">Cytoskeleton</keyword>
<comment type="subcellular location">
    <subcellularLocation>
        <location evidence="1">Cell junction</location>
        <location evidence="1">Adherens junction</location>
    </subcellularLocation>
    <subcellularLocation>
        <location evidence="2">Cytoplasm</location>
        <location evidence="2">Cytoskeleton</location>
        <location evidence="2">Microtubule organizing center</location>
        <location evidence="2">Centrosome</location>
        <location evidence="2">Centriolar satellite</location>
    </subcellularLocation>
</comment>
<evidence type="ECO:0000256" key="9">
    <source>
        <dbReference type="SAM" id="Coils"/>
    </source>
</evidence>
<dbReference type="GeneID" id="107119364"/>
<keyword evidence="5" id="KW-0130">Cell adhesion</keyword>
<keyword evidence="4" id="KW-0963">Cytoplasm</keyword>
<feature type="non-terminal residue" evidence="11">
    <location>
        <position position="455"/>
    </location>
</feature>
<evidence type="ECO:0000256" key="3">
    <source>
        <dbReference type="ARBA" id="ARBA00009291"/>
    </source>
</evidence>
<evidence type="ECO:0000313" key="10">
    <source>
        <dbReference type="Proteomes" id="UP000694871"/>
    </source>
</evidence>
<protein>
    <submittedName>
        <fullName evidence="11">Afadin- and alpha-actinin-binding protein-like</fullName>
    </submittedName>
</protein>
<evidence type="ECO:0000313" key="11">
    <source>
        <dbReference type="RefSeq" id="XP_015277312.1"/>
    </source>
</evidence>
<accession>A0ABM1KUC5</accession>
<sequence length="455" mass="51547">MTEESQKFLVDGPRLQSCSEMPADFLASDVAGLSQSPALWRGLPPLSGSLDLLAGLGETGNVFCWRDNLDHCISYLNKELGALGLPTLYKDDGCGTDPERGFNLLALVNGTCGLLRLYHSVSAKLGDLEAEEIRRAGELDHLRARQAKLESTPPPPPDQVETCEREIAAVQAKEQQLESTNKQLKSLLRGEKDEIAKLSNTLAGRAAQHLYEMKRKEQELARLKEKMSQLVTEKKDRRGTIEILNALTRPDGKRPTWKTGKSLGKKEEELYRVQLARQEQREQGLALENARLQQLLAQVGRDVQQLMGADGGLPQGPEQNFPFEVFQEQWCHFRDDLEADLVDSHRTLHQMTLGLDQTEQLDAWVNAELPGHLKGSYFLEEEHRLEEERAIFVEQQQAFEVERRNFTEAAIRLGWEKKQFEEEKALRLKQEFLRSLPRLEVRDPKRRLSAPVAAG</sequence>
<dbReference type="Proteomes" id="UP000694871">
    <property type="component" value="Unplaced"/>
</dbReference>
<proteinExistence type="inferred from homology"/>
<name>A0ABM1KUC5_GEKJA</name>
<evidence type="ECO:0000256" key="7">
    <source>
        <dbReference type="ARBA" id="ARBA00023054"/>
    </source>
</evidence>
<reference evidence="11" key="1">
    <citation type="submission" date="2025-08" db="UniProtKB">
        <authorList>
            <consortium name="RefSeq"/>
        </authorList>
    </citation>
    <scope>IDENTIFICATION</scope>
</reference>
<evidence type="ECO:0000256" key="1">
    <source>
        <dbReference type="ARBA" id="ARBA00004536"/>
    </source>
</evidence>
<feature type="coiled-coil region" evidence="9">
    <location>
        <begin position="160"/>
        <end position="233"/>
    </location>
</feature>
<keyword evidence="6" id="KW-0965">Cell junction</keyword>
<evidence type="ECO:0000256" key="2">
    <source>
        <dbReference type="ARBA" id="ARBA00004607"/>
    </source>
</evidence>
<evidence type="ECO:0000256" key="4">
    <source>
        <dbReference type="ARBA" id="ARBA00022490"/>
    </source>
</evidence>
<keyword evidence="10" id="KW-1185">Reference proteome</keyword>
<evidence type="ECO:0000256" key="8">
    <source>
        <dbReference type="ARBA" id="ARBA00023212"/>
    </source>
</evidence>
<dbReference type="RefSeq" id="XP_015277312.1">
    <property type="nucleotide sequence ID" value="XM_015421826.1"/>
</dbReference>
<dbReference type="PANTHER" id="PTHR46507:SF5">
    <property type="entry name" value="AFADIN- AND ALPHA-ACTININ-BINDING PROTEIN-LIKE"/>
    <property type="match status" value="1"/>
</dbReference>
<dbReference type="Pfam" id="PF11559">
    <property type="entry name" value="ADIP"/>
    <property type="match status" value="1"/>
</dbReference>
<organism evidence="10 11">
    <name type="scientific">Gekko japonicus</name>
    <name type="common">Schlegel's Japanese gecko</name>
    <dbReference type="NCBI Taxonomy" id="146911"/>
    <lineage>
        <taxon>Eukaryota</taxon>
        <taxon>Metazoa</taxon>
        <taxon>Chordata</taxon>
        <taxon>Craniata</taxon>
        <taxon>Vertebrata</taxon>
        <taxon>Euteleostomi</taxon>
        <taxon>Lepidosauria</taxon>
        <taxon>Squamata</taxon>
        <taxon>Bifurcata</taxon>
        <taxon>Gekkota</taxon>
        <taxon>Gekkonidae</taxon>
        <taxon>Gekkoninae</taxon>
        <taxon>Gekko</taxon>
    </lineage>
</organism>
<dbReference type="PANTHER" id="PTHR46507">
    <property type="entry name" value="AFADIN- AND ALPHA-ACTININ-BINDING PROTEIN"/>
    <property type="match status" value="1"/>
</dbReference>
<evidence type="ECO:0000256" key="5">
    <source>
        <dbReference type="ARBA" id="ARBA00022889"/>
    </source>
</evidence>
<keyword evidence="7 9" id="KW-0175">Coiled coil</keyword>
<comment type="similarity">
    <text evidence="3">Belongs to the ADIP family.</text>
</comment>
<dbReference type="InterPro" id="IPR021622">
    <property type="entry name" value="Afadin/alpha-actinin-bd"/>
</dbReference>
<gene>
    <name evidence="11" type="primary">LOC107119364</name>
</gene>
<evidence type="ECO:0000256" key="6">
    <source>
        <dbReference type="ARBA" id="ARBA00022949"/>
    </source>
</evidence>